<organism evidence="3">
    <name type="scientific">Tetraselmis sp. GSL018</name>
    <dbReference type="NCBI Taxonomy" id="582737"/>
    <lineage>
        <taxon>Eukaryota</taxon>
        <taxon>Viridiplantae</taxon>
        <taxon>Chlorophyta</taxon>
        <taxon>core chlorophytes</taxon>
        <taxon>Chlorodendrophyceae</taxon>
        <taxon>Chlorodendrales</taxon>
        <taxon>Chlorodendraceae</taxon>
        <taxon>Tetraselmis</taxon>
    </lineage>
</organism>
<feature type="compositionally biased region" description="Basic and acidic residues" evidence="1">
    <location>
        <begin position="21"/>
        <end position="30"/>
    </location>
</feature>
<keyword evidence="2" id="KW-1133">Transmembrane helix</keyword>
<evidence type="ECO:0000256" key="2">
    <source>
        <dbReference type="SAM" id="Phobius"/>
    </source>
</evidence>
<evidence type="ECO:0000313" key="3">
    <source>
        <dbReference type="EMBL" id="JAC81933.1"/>
    </source>
</evidence>
<evidence type="ECO:0000256" key="1">
    <source>
        <dbReference type="SAM" id="MobiDB-lite"/>
    </source>
</evidence>
<reference evidence="3" key="1">
    <citation type="submission" date="2014-05" db="EMBL/GenBank/DDBJ databases">
        <title>The transcriptome of the halophilic microalga Tetraselmis sp. GSL018 isolated from the Great Salt Lake, Utah.</title>
        <authorList>
            <person name="Jinkerson R.E."/>
            <person name="D'Adamo S."/>
            <person name="Posewitz M.C."/>
        </authorList>
    </citation>
    <scope>NUCLEOTIDE SEQUENCE</scope>
    <source>
        <strain evidence="3">GSL018</strain>
    </source>
</reference>
<accession>A0A061SCB1</accession>
<proteinExistence type="predicted"/>
<dbReference type="AlphaFoldDB" id="A0A061SCB1"/>
<dbReference type="EMBL" id="GBEZ01003186">
    <property type="protein sequence ID" value="JAC81933.1"/>
    <property type="molecule type" value="Transcribed_RNA"/>
</dbReference>
<protein>
    <submittedName>
        <fullName evidence="3">Uncharacterized protein</fullName>
    </submittedName>
</protein>
<feature type="transmembrane region" description="Helical" evidence="2">
    <location>
        <begin position="56"/>
        <end position="74"/>
    </location>
</feature>
<name>A0A061SCB1_9CHLO</name>
<keyword evidence="2" id="KW-0812">Transmembrane</keyword>
<gene>
    <name evidence="3" type="ORF">TSPGSL018_6814</name>
</gene>
<keyword evidence="2" id="KW-0472">Membrane</keyword>
<sequence length="147" mass="16355">MASELSKFIDDELSRQGAGDRSPEDTESLLKKKRREALETEVIQERKKSNFCTMRLWLGALLCVGLLLLISVWITGRQGSSGSGGTISHPDEMFGAAGGDEYYYDYGYGEDRWQDESLAYYDGDYEDADNTGGDYGAYTGIDDEDGR</sequence>
<feature type="region of interest" description="Disordered" evidence="1">
    <location>
        <begin position="1"/>
        <end position="32"/>
    </location>
</feature>